<keyword evidence="6" id="KW-1185">Reference proteome</keyword>
<name>A0AA40K3W3_9PEZI</name>
<evidence type="ECO:0000259" key="4">
    <source>
        <dbReference type="PROSITE" id="PS50815"/>
    </source>
</evidence>
<accession>A0AA40K3W3</accession>
<dbReference type="EMBL" id="JAUKTV010000002">
    <property type="protein sequence ID" value="KAK0744988.1"/>
    <property type="molecule type" value="Genomic_DNA"/>
</dbReference>
<keyword evidence="3" id="KW-0812">Transmembrane</keyword>
<dbReference type="PROSITE" id="PS50815">
    <property type="entry name" value="HORMA"/>
    <property type="match status" value="1"/>
</dbReference>
<feature type="region of interest" description="Disordered" evidence="2">
    <location>
        <begin position="152"/>
        <end position="182"/>
    </location>
</feature>
<feature type="transmembrane region" description="Helical" evidence="3">
    <location>
        <begin position="15"/>
        <end position="34"/>
    </location>
</feature>
<dbReference type="GO" id="GO:0003677">
    <property type="term" value="F:DNA binding"/>
    <property type="evidence" value="ECO:0007669"/>
    <property type="project" value="UniProtKB-KW"/>
</dbReference>
<evidence type="ECO:0000313" key="6">
    <source>
        <dbReference type="Proteomes" id="UP001172159"/>
    </source>
</evidence>
<dbReference type="PANTHER" id="PTHR11842">
    <property type="entry name" value="MITOTIC SPINDLE ASSEMBLY CHECKPOINT PROTEIN MAD2"/>
    <property type="match status" value="1"/>
</dbReference>
<organism evidence="5 6">
    <name type="scientific">Apiosordaria backusii</name>
    <dbReference type="NCBI Taxonomy" id="314023"/>
    <lineage>
        <taxon>Eukaryota</taxon>
        <taxon>Fungi</taxon>
        <taxon>Dikarya</taxon>
        <taxon>Ascomycota</taxon>
        <taxon>Pezizomycotina</taxon>
        <taxon>Sordariomycetes</taxon>
        <taxon>Sordariomycetidae</taxon>
        <taxon>Sordariales</taxon>
        <taxon>Lasiosphaeriaceae</taxon>
        <taxon>Apiosordaria</taxon>
    </lineage>
</organism>
<dbReference type="Proteomes" id="UP001172159">
    <property type="component" value="Unassembled WGS sequence"/>
</dbReference>
<comment type="similarity">
    <text evidence="1">Belongs to the MAD2 family.</text>
</comment>
<keyword evidence="5" id="KW-0238">DNA-binding</keyword>
<feature type="domain" description="HORMA" evidence="4">
    <location>
        <begin position="14"/>
        <end position="223"/>
    </location>
</feature>
<gene>
    <name evidence="5" type="ORF">B0T21DRAFT_358786</name>
</gene>
<dbReference type="InterPro" id="IPR003511">
    <property type="entry name" value="HORMA_dom"/>
</dbReference>
<keyword evidence="3" id="KW-1133">Transmembrane helix</keyword>
<proteinExistence type="inferred from homology"/>
<evidence type="ECO:0000256" key="3">
    <source>
        <dbReference type="SAM" id="Phobius"/>
    </source>
</evidence>
<feature type="compositionally biased region" description="Basic and acidic residues" evidence="2">
    <location>
        <begin position="164"/>
        <end position="177"/>
    </location>
</feature>
<evidence type="ECO:0000256" key="1">
    <source>
        <dbReference type="ARBA" id="ARBA00010348"/>
    </source>
</evidence>
<evidence type="ECO:0000313" key="5">
    <source>
        <dbReference type="EMBL" id="KAK0744988.1"/>
    </source>
</evidence>
<dbReference type="Gene3D" id="3.30.900.10">
    <property type="entry name" value="HORMA domain"/>
    <property type="match status" value="1"/>
</dbReference>
<comment type="caution">
    <text evidence="5">The sequence shown here is derived from an EMBL/GenBank/DDBJ whole genome shotgun (WGS) entry which is preliminary data.</text>
</comment>
<sequence length="223" mass="24423">MADQADSLPLVQSHILLTSFNTFLTVAIHNILYYRRLYPQSTFLSTRAYNLPAHQNRHPKVCTWITDAVSSVASQLSTGQVSRIAVDSCSETTRDILLDHPALNTVDLNEQFRACLIKMAHAMEGLSSIPKGCTFTLAVELKDEAAAPIGVDWIPAEPSGPSSTDRKAKGRDIHPPSRAETAATLKTTPVRVVEAGPLWFECWVEESRAKVALMETNPSHGSV</sequence>
<dbReference type="SUPFAM" id="SSF56019">
    <property type="entry name" value="The spindle assembly checkpoint protein mad2"/>
    <property type="match status" value="1"/>
</dbReference>
<dbReference type="PANTHER" id="PTHR11842:SF10">
    <property type="entry name" value="MITOTIC SPINDLE ASSEMBLY CHECKPOINT PROTEIN MAD2B"/>
    <property type="match status" value="1"/>
</dbReference>
<reference evidence="5" key="1">
    <citation type="submission" date="2023-06" db="EMBL/GenBank/DDBJ databases">
        <title>Genome-scale phylogeny and comparative genomics of the fungal order Sordariales.</title>
        <authorList>
            <consortium name="Lawrence Berkeley National Laboratory"/>
            <person name="Hensen N."/>
            <person name="Bonometti L."/>
            <person name="Westerberg I."/>
            <person name="Brannstrom I.O."/>
            <person name="Guillou S."/>
            <person name="Cros-Aarteil S."/>
            <person name="Calhoun S."/>
            <person name="Haridas S."/>
            <person name="Kuo A."/>
            <person name="Mondo S."/>
            <person name="Pangilinan J."/>
            <person name="Riley R."/>
            <person name="Labutti K."/>
            <person name="Andreopoulos B."/>
            <person name="Lipzen A."/>
            <person name="Chen C."/>
            <person name="Yanf M."/>
            <person name="Daum C."/>
            <person name="Ng V."/>
            <person name="Clum A."/>
            <person name="Steindorff A."/>
            <person name="Ohm R."/>
            <person name="Martin F."/>
            <person name="Silar P."/>
            <person name="Natvig D."/>
            <person name="Lalanne C."/>
            <person name="Gautier V."/>
            <person name="Ament-Velasquez S.L."/>
            <person name="Kruys A."/>
            <person name="Hutchinson M.I."/>
            <person name="Powell A.J."/>
            <person name="Barry K."/>
            <person name="Miller A.N."/>
            <person name="Grigoriev I.V."/>
            <person name="Debuchy R."/>
            <person name="Gladieux P."/>
            <person name="Thoren M.H."/>
            <person name="Johannesson H."/>
        </authorList>
    </citation>
    <scope>NUCLEOTIDE SEQUENCE</scope>
    <source>
        <strain evidence="5">CBS 540.89</strain>
    </source>
</reference>
<protein>
    <submittedName>
        <fullName evidence="5">DNA-binding protein</fullName>
    </submittedName>
</protein>
<dbReference type="AlphaFoldDB" id="A0AA40K3W3"/>
<dbReference type="InterPro" id="IPR045091">
    <property type="entry name" value="Mad2-like"/>
</dbReference>
<keyword evidence="3" id="KW-0472">Membrane</keyword>
<dbReference type="GO" id="GO:0016035">
    <property type="term" value="C:zeta DNA polymerase complex"/>
    <property type="evidence" value="ECO:0007669"/>
    <property type="project" value="TreeGrafter"/>
</dbReference>
<evidence type="ECO:0000256" key="2">
    <source>
        <dbReference type="SAM" id="MobiDB-lite"/>
    </source>
</evidence>
<dbReference type="InterPro" id="IPR036570">
    <property type="entry name" value="HORMA_dom_sf"/>
</dbReference>